<name>A0A9X4M161_9ACTN</name>
<keyword evidence="2" id="KW-1185">Reference proteome</keyword>
<proteinExistence type="predicted"/>
<dbReference type="Proteomes" id="UP001152755">
    <property type="component" value="Unassembled WGS sequence"/>
</dbReference>
<evidence type="ECO:0000313" key="2">
    <source>
        <dbReference type="Proteomes" id="UP001152755"/>
    </source>
</evidence>
<dbReference type="Pfam" id="PF21893">
    <property type="entry name" value="DUF6918"/>
    <property type="match status" value="1"/>
</dbReference>
<accession>A0A9X4M161</accession>
<organism evidence="1 2">
    <name type="scientific">Speluncibacter jeojiensis</name>
    <dbReference type="NCBI Taxonomy" id="2710754"/>
    <lineage>
        <taxon>Bacteria</taxon>
        <taxon>Bacillati</taxon>
        <taxon>Actinomycetota</taxon>
        <taxon>Actinomycetes</taxon>
        <taxon>Mycobacteriales</taxon>
        <taxon>Speluncibacteraceae</taxon>
        <taxon>Speluncibacter</taxon>
    </lineage>
</organism>
<dbReference type="EMBL" id="JANRHA010000011">
    <property type="protein sequence ID" value="MDG3016110.1"/>
    <property type="molecule type" value="Genomic_DNA"/>
</dbReference>
<dbReference type="AlphaFoldDB" id="A0A9X4M161"/>
<sequence>MVAALKEALLGDSRLKVVVADVQGLIDAEVADKKGASGLAVKGGYAAVKKVGPSIVPDAIEGLLPGFVGKLEPYWDDFRSTGGSSFAEYLTARGDEVADALLGVTDERIEGTSKTAVKKVYSSMRSSAKKNVVEALPRLGALVEQHASA</sequence>
<dbReference type="InterPro" id="IPR054211">
    <property type="entry name" value="DUF6918"/>
</dbReference>
<comment type="caution">
    <text evidence="1">The sequence shown here is derived from an EMBL/GenBank/DDBJ whole genome shotgun (WGS) entry which is preliminary data.</text>
</comment>
<gene>
    <name evidence="1" type="ORF">NVS88_16245</name>
</gene>
<dbReference type="RefSeq" id="WP_277831247.1">
    <property type="nucleotide sequence ID" value="NZ_JAAIVF010000001.1"/>
</dbReference>
<evidence type="ECO:0000313" key="1">
    <source>
        <dbReference type="EMBL" id="MDG3016110.1"/>
    </source>
</evidence>
<reference evidence="1" key="1">
    <citation type="submission" date="2022-08" db="EMBL/GenBank/DDBJ databases">
        <title>Genome analysis of Corynebacteriales strain.</title>
        <authorList>
            <person name="Lee S.D."/>
        </authorList>
    </citation>
    <scope>NUCLEOTIDE SEQUENCE</scope>
    <source>
        <strain evidence="1">D3-21</strain>
    </source>
</reference>
<protein>
    <submittedName>
        <fullName evidence="1">Uncharacterized protein</fullName>
    </submittedName>
</protein>